<dbReference type="RefSeq" id="WP_377615042.1">
    <property type="nucleotide sequence ID" value="NZ_JBHUEJ010000011.1"/>
</dbReference>
<evidence type="ECO:0000256" key="1">
    <source>
        <dbReference type="SAM" id="Coils"/>
    </source>
</evidence>
<name>A0ABW4KQP8_9BURK</name>
<keyword evidence="3" id="KW-1185">Reference proteome</keyword>
<keyword evidence="1" id="KW-0175">Coiled coil</keyword>
<protein>
    <submittedName>
        <fullName evidence="2">Uncharacterized protein</fullName>
    </submittedName>
</protein>
<dbReference type="Proteomes" id="UP001597304">
    <property type="component" value="Unassembled WGS sequence"/>
</dbReference>
<sequence length="160" mass="17685">MNASLMEPDCVTGTPFTEGQKPRASKGCLSFFNQEKTMFAVIDTKGANRIVINIPQEGAEKSLPALARMLESNAIFIQQSWRELTLQKPEMSIVLGNEYRTDGEDVLAIQSESAVISDDFVNATPAVLVSNKATMDRQEAELKKARAELEFLGNYILDKP</sequence>
<reference evidence="3" key="1">
    <citation type="journal article" date="2019" name="Int. J. Syst. Evol. Microbiol.">
        <title>The Global Catalogue of Microorganisms (GCM) 10K type strain sequencing project: providing services to taxonomists for standard genome sequencing and annotation.</title>
        <authorList>
            <consortium name="The Broad Institute Genomics Platform"/>
            <consortium name="The Broad Institute Genome Sequencing Center for Infectious Disease"/>
            <person name="Wu L."/>
            <person name="Ma J."/>
        </authorList>
    </citation>
    <scope>NUCLEOTIDE SEQUENCE [LARGE SCALE GENOMIC DNA]</scope>
    <source>
        <strain evidence="3">LMG 29247</strain>
    </source>
</reference>
<gene>
    <name evidence="2" type="ORF">ACFSF0_04320</name>
</gene>
<accession>A0ABW4KQP8</accession>
<organism evidence="2 3">
    <name type="scientific">Ottowia flava</name>
    <dbReference type="NCBI Taxonomy" id="2675430"/>
    <lineage>
        <taxon>Bacteria</taxon>
        <taxon>Pseudomonadati</taxon>
        <taxon>Pseudomonadota</taxon>
        <taxon>Betaproteobacteria</taxon>
        <taxon>Burkholderiales</taxon>
        <taxon>Comamonadaceae</taxon>
        <taxon>Ottowia</taxon>
    </lineage>
</organism>
<evidence type="ECO:0000313" key="2">
    <source>
        <dbReference type="EMBL" id="MFD1709818.1"/>
    </source>
</evidence>
<feature type="coiled-coil region" evidence="1">
    <location>
        <begin position="128"/>
        <end position="155"/>
    </location>
</feature>
<comment type="caution">
    <text evidence="2">The sequence shown here is derived from an EMBL/GenBank/DDBJ whole genome shotgun (WGS) entry which is preliminary data.</text>
</comment>
<evidence type="ECO:0000313" key="3">
    <source>
        <dbReference type="Proteomes" id="UP001597304"/>
    </source>
</evidence>
<proteinExistence type="predicted"/>
<dbReference type="EMBL" id="JBHUEJ010000011">
    <property type="protein sequence ID" value="MFD1709818.1"/>
    <property type="molecule type" value="Genomic_DNA"/>
</dbReference>